<dbReference type="GeneID" id="78775761"/>
<dbReference type="CTD" id="78775761"/>
<organism evidence="2 3">
    <name type="scientific">Caenorhabditis remanei</name>
    <name type="common">Caenorhabditis vulgaris</name>
    <dbReference type="NCBI Taxonomy" id="31234"/>
    <lineage>
        <taxon>Eukaryota</taxon>
        <taxon>Metazoa</taxon>
        <taxon>Ecdysozoa</taxon>
        <taxon>Nematoda</taxon>
        <taxon>Chromadorea</taxon>
        <taxon>Rhabditida</taxon>
        <taxon>Rhabditina</taxon>
        <taxon>Rhabditomorpha</taxon>
        <taxon>Rhabditoidea</taxon>
        <taxon>Rhabditidae</taxon>
        <taxon>Peloderinae</taxon>
        <taxon>Caenorhabditis</taxon>
    </lineage>
</organism>
<dbReference type="Proteomes" id="UP000483820">
    <property type="component" value="Chromosome IV"/>
</dbReference>
<sequence length="340" mass="39239">MSTNQLLQQRGFHLQNTSQAVNFSSSTGECSQSVKALRKSSTIVCSFAPDDLNTSYTEYSSSDSYTGRQQGSRSLNNSRSQEGQLRTSEAATTEYKRHQDQHLQEATGSEVQKKFRLNNVICNCQQLLKTAGRYFYQPKTSILFINMNKRRIGVESCQICRRFLQEDAQRRFTEENPMVRLQWSLRQEDLANSRHQEVYQQLQEKLSDDVYKPSCLEIVKSSLNFNRSPLICRYQLKQKEKKISTKGFNPSSWFNVTSLPAEVLRLLYALLLGINQFHTRRRRNKKLEEEAEPKIKKSVNLLRTRGSWTSKGVKPSETSLHKSHCLGHETAGHQEKSSRK</sequence>
<feature type="compositionally biased region" description="Basic and acidic residues" evidence="1">
    <location>
        <begin position="326"/>
        <end position="340"/>
    </location>
</feature>
<protein>
    <submittedName>
        <fullName evidence="2">Uncharacterized protein</fullName>
    </submittedName>
</protein>
<feature type="region of interest" description="Disordered" evidence="1">
    <location>
        <begin position="58"/>
        <end position="94"/>
    </location>
</feature>
<accession>A0A6A5GQL0</accession>
<gene>
    <name evidence="2" type="ORF">GCK72_013269</name>
</gene>
<reference evidence="2 3" key="1">
    <citation type="submission" date="2019-12" db="EMBL/GenBank/DDBJ databases">
        <title>Chromosome-level assembly of the Caenorhabditis remanei genome.</title>
        <authorList>
            <person name="Teterina A.A."/>
            <person name="Willis J.H."/>
            <person name="Phillips P.C."/>
        </authorList>
    </citation>
    <scope>NUCLEOTIDE SEQUENCE [LARGE SCALE GENOMIC DNA]</scope>
    <source>
        <strain evidence="2 3">PX506</strain>
        <tissue evidence="2">Whole organism</tissue>
    </source>
</reference>
<evidence type="ECO:0000313" key="2">
    <source>
        <dbReference type="EMBL" id="KAF1756815.1"/>
    </source>
</evidence>
<comment type="caution">
    <text evidence="2">The sequence shown here is derived from an EMBL/GenBank/DDBJ whole genome shotgun (WGS) entry which is preliminary data.</text>
</comment>
<dbReference type="AlphaFoldDB" id="A0A6A5GQL0"/>
<dbReference type="EMBL" id="WUAV01000004">
    <property type="protein sequence ID" value="KAF1756815.1"/>
    <property type="molecule type" value="Genomic_DNA"/>
</dbReference>
<dbReference type="RefSeq" id="XP_053584535.1">
    <property type="nucleotide sequence ID" value="XM_053729763.1"/>
</dbReference>
<evidence type="ECO:0000256" key="1">
    <source>
        <dbReference type="SAM" id="MobiDB-lite"/>
    </source>
</evidence>
<evidence type="ECO:0000313" key="3">
    <source>
        <dbReference type="Proteomes" id="UP000483820"/>
    </source>
</evidence>
<feature type="region of interest" description="Disordered" evidence="1">
    <location>
        <begin position="306"/>
        <end position="340"/>
    </location>
</feature>
<name>A0A6A5GQL0_CAERE</name>
<feature type="compositionally biased region" description="Polar residues" evidence="1">
    <location>
        <begin position="67"/>
        <end position="91"/>
    </location>
</feature>
<proteinExistence type="predicted"/>
<dbReference type="KEGG" id="crq:GCK72_013269"/>